<reference evidence="1" key="1">
    <citation type="submission" date="2020-11" db="EMBL/GenBank/DDBJ databases">
        <authorList>
            <consortium name="DOE Joint Genome Institute"/>
            <person name="Ahrendt S."/>
            <person name="Riley R."/>
            <person name="Andreopoulos W."/>
            <person name="Labutti K."/>
            <person name="Pangilinan J."/>
            <person name="Ruiz-Duenas F.J."/>
            <person name="Barrasa J.M."/>
            <person name="Sanchez-Garcia M."/>
            <person name="Camarero S."/>
            <person name="Miyauchi S."/>
            <person name="Serrano A."/>
            <person name="Linde D."/>
            <person name="Babiker R."/>
            <person name="Drula E."/>
            <person name="Ayuso-Fernandez I."/>
            <person name="Pacheco R."/>
            <person name="Padilla G."/>
            <person name="Ferreira P."/>
            <person name="Barriuso J."/>
            <person name="Kellner H."/>
            <person name="Castanera R."/>
            <person name="Alfaro M."/>
            <person name="Ramirez L."/>
            <person name="Pisabarro A.G."/>
            <person name="Kuo A."/>
            <person name="Tritt A."/>
            <person name="Lipzen A."/>
            <person name="He G."/>
            <person name="Yan M."/>
            <person name="Ng V."/>
            <person name="Cullen D."/>
            <person name="Martin F."/>
            <person name="Rosso M.-N."/>
            <person name="Henrissat B."/>
            <person name="Hibbett D."/>
            <person name="Martinez A.T."/>
            <person name="Grigoriev I.V."/>
        </authorList>
    </citation>
    <scope>NUCLEOTIDE SEQUENCE</scope>
    <source>
        <strain evidence="1">AH 40177</strain>
    </source>
</reference>
<sequence>MRERCSLTKEFTVVEVSYIYITGDVNDDQSATYLRAHHELARKKHLNFPDWNSVDTEETLPFRKELEEKLILVEECALKLEQGNFIDKYHCKRAFEKKFDALRVASFAYSDSMEAHGRPNLVQTPCGPSDSKVHHLGPKSCGCGIQSKVNQLEDGTSQTEHFAWTEAPPPPEPKVKCLFKPCRKDCPVPADWVLLLTVKFWARRYNGNPLIDLLVEREKYGWRGSKGRDDSVNEHALTKLGCYVIKRLPPADQLVYFG</sequence>
<dbReference type="AlphaFoldDB" id="A0A9P5Q203"/>
<evidence type="ECO:0000313" key="2">
    <source>
        <dbReference type="Proteomes" id="UP000772434"/>
    </source>
</evidence>
<proteinExistence type="predicted"/>
<organism evidence="1 2">
    <name type="scientific">Rhodocollybia butyracea</name>
    <dbReference type="NCBI Taxonomy" id="206335"/>
    <lineage>
        <taxon>Eukaryota</taxon>
        <taxon>Fungi</taxon>
        <taxon>Dikarya</taxon>
        <taxon>Basidiomycota</taxon>
        <taxon>Agaricomycotina</taxon>
        <taxon>Agaricomycetes</taxon>
        <taxon>Agaricomycetidae</taxon>
        <taxon>Agaricales</taxon>
        <taxon>Marasmiineae</taxon>
        <taxon>Omphalotaceae</taxon>
        <taxon>Rhodocollybia</taxon>
    </lineage>
</organism>
<protein>
    <submittedName>
        <fullName evidence="1">Uncharacterized protein</fullName>
    </submittedName>
</protein>
<name>A0A9P5Q203_9AGAR</name>
<accession>A0A9P5Q203</accession>
<gene>
    <name evidence="1" type="ORF">BDP27DRAFT_1417050</name>
</gene>
<evidence type="ECO:0000313" key="1">
    <source>
        <dbReference type="EMBL" id="KAF9073571.1"/>
    </source>
</evidence>
<dbReference type="Proteomes" id="UP000772434">
    <property type="component" value="Unassembled WGS sequence"/>
</dbReference>
<comment type="caution">
    <text evidence="1">The sequence shown here is derived from an EMBL/GenBank/DDBJ whole genome shotgun (WGS) entry which is preliminary data.</text>
</comment>
<keyword evidence="2" id="KW-1185">Reference proteome</keyword>
<dbReference type="EMBL" id="JADNRY010000017">
    <property type="protein sequence ID" value="KAF9073571.1"/>
    <property type="molecule type" value="Genomic_DNA"/>
</dbReference>